<evidence type="ECO:0000256" key="15">
    <source>
        <dbReference type="ARBA" id="ARBA00023203"/>
    </source>
</evidence>
<feature type="compositionally biased region" description="Basic and acidic residues" evidence="23">
    <location>
        <begin position="305"/>
        <end position="319"/>
    </location>
</feature>
<dbReference type="InterPro" id="IPR052409">
    <property type="entry name" value="Myosin-III_kinase_activity"/>
</dbReference>
<evidence type="ECO:0000259" key="24">
    <source>
        <dbReference type="PROSITE" id="PS50011"/>
    </source>
</evidence>
<evidence type="ECO:0000313" key="26">
    <source>
        <dbReference type="EMBL" id="KAJ1530956.1"/>
    </source>
</evidence>
<evidence type="ECO:0000256" key="10">
    <source>
        <dbReference type="ARBA" id="ARBA00022741"/>
    </source>
</evidence>
<evidence type="ECO:0000256" key="23">
    <source>
        <dbReference type="SAM" id="MobiDB-lite"/>
    </source>
</evidence>
<dbReference type="PROSITE" id="PS51456">
    <property type="entry name" value="MYOSIN_MOTOR"/>
    <property type="match status" value="1"/>
</dbReference>
<evidence type="ECO:0000259" key="25">
    <source>
        <dbReference type="PROSITE" id="PS51456"/>
    </source>
</evidence>
<dbReference type="GO" id="GO:0003779">
    <property type="term" value="F:actin binding"/>
    <property type="evidence" value="ECO:0007669"/>
    <property type="project" value="UniProtKB-KW"/>
</dbReference>
<keyword evidence="6" id="KW-0723">Serine/threonine-protein kinase</keyword>
<keyword evidence="13 21" id="KW-0518">Myosin</keyword>
<evidence type="ECO:0000256" key="6">
    <source>
        <dbReference type="ARBA" id="ARBA00022527"/>
    </source>
</evidence>
<dbReference type="Proteomes" id="UP001075354">
    <property type="component" value="Chromosome 2"/>
</dbReference>
<dbReference type="GO" id="GO:0016459">
    <property type="term" value="C:myosin complex"/>
    <property type="evidence" value="ECO:0007669"/>
    <property type="project" value="UniProtKB-KW"/>
</dbReference>
<dbReference type="Pfam" id="PF00069">
    <property type="entry name" value="Pkinase"/>
    <property type="match status" value="1"/>
</dbReference>
<keyword evidence="14 21" id="KW-0505">Motor protein</keyword>
<dbReference type="Gene3D" id="1.10.510.10">
    <property type="entry name" value="Transferase(Phosphotransferase) domain 1"/>
    <property type="match status" value="1"/>
</dbReference>
<dbReference type="GO" id="GO:0042995">
    <property type="term" value="C:cell projection"/>
    <property type="evidence" value="ECO:0007669"/>
    <property type="project" value="UniProtKB-SubCell"/>
</dbReference>
<dbReference type="Gene3D" id="3.40.850.10">
    <property type="entry name" value="Kinesin motor domain"/>
    <property type="match status" value="1"/>
</dbReference>
<evidence type="ECO:0000256" key="8">
    <source>
        <dbReference type="ARBA" id="ARBA00022679"/>
    </source>
</evidence>
<proteinExistence type="inferred from homology"/>
<dbReference type="PANTHER" id="PTHR46256">
    <property type="entry name" value="AGAP011099-PA"/>
    <property type="match status" value="1"/>
</dbReference>
<comment type="subcellular location">
    <subcellularLocation>
        <location evidence="2">Cell projection</location>
    </subcellularLocation>
    <subcellularLocation>
        <location evidence="1">Cytoplasm</location>
        <location evidence="1">Cytoskeleton</location>
    </subcellularLocation>
</comment>
<dbReference type="PROSITE" id="PS00107">
    <property type="entry name" value="PROTEIN_KINASE_ATP"/>
    <property type="match status" value="1"/>
</dbReference>
<evidence type="ECO:0000256" key="19">
    <source>
        <dbReference type="ARBA" id="ARBA00047899"/>
    </source>
</evidence>
<evidence type="ECO:0000256" key="1">
    <source>
        <dbReference type="ARBA" id="ARBA00004245"/>
    </source>
</evidence>
<comment type="similarity">
    <text evidence="21">Belongs to the TRAFAC class myosin-kinesin ATPase superfamily. Myosin family.</text>
</comment>
<dbReference type="InterPro" id="IPR000048">
    <property type="entry name" value="IQ_motif_EF-hand-BS"/>
</dbReference>
<name>A0AAV7XZT3_9NEOP</name>
<feature type="compositionally biased region" description="Basic and acidic residues" evidence="23">
    <location>
        <begin position="334"/>
        <end position="345"/>
    </location>
</feature>
<keyword evidence="15 21" id="KW-0009">Actin-binding</keyword>
<dbReference type="PROSITE" id="PS50011">
    <property type="entry name" value="PROTEIN_KINASE_DOM"/>
    <property type="match status" value="1"/>
</dbReference>
<evidence type="ECO:0000256" key="17">
    <source>
        <dbReference type="ARBA" id="ARBA00023273"/>
    </source>
</evidence>
<keyword evidence="8" id="KW-0808">Transferase</keyword>
<accession>A0AAV7XZT3</accession>
<dbReference type="Gene3D" id="1.20.58.530">
    <property type="match status" value="1"/>
</dbReference>
<dbReference type="GO" id="GO:0030832">
    <property type="term" value="P:regulation of actin filament length"/>
    <property type="evidence" value="ECO:0007669"/>
    <property type="project" value="TreeGrafter"/>
</dbReference>
<organism evidence="26 27">
    <name type="scientific">Megalurothrips usitatus</name>
    <name type="common">bean blossom thrips</name>
    <dbReference type="NCBI Taxonomy" id="439358"/>
    <lineage>
        <taxon>Eukaryota</taxon>
        <taxon>Metazoa</taxon>
        <taxon>Ecdysozoa</taxon>
        <taxon>Arthropoda</taxon>
        <taxon>Hexapoda</taxon>
        <taxon>Insecta</taxon>
        <taxon>Pterygota</taxon>
        <taxon>Neoptera</taxon>
        <taxon>Paraneoptera</taxon>
        <taxon>Thysanoptera</taxon>
        <taxon>Terebrantia</taxon>
        <taxon>Thripoidea</taxon>
        <taxon>Thripidae</taxon>
        <taxon>Megalurothrips</taxon>
    </lineage>
</organism>
<dbReference type="InterPro" id="IPR036961">
    <property type="entry name" value="Kinesin_motor_dom_sf"/>
</dbReference>
<evidence type="ECO:0000256" key="2">
    <source>
        <dbReference type="ARBA" id="ARBA00004316"/>
    </source>
</evidence>
<dbReference type="FunFam" id="1.10.510.10:FF:000421">
    <property type="entry name" value="Serine/threonine-protein kinase PAK 6"/>
    <property type="match status" value="1"/>
</dbReference>
<keyword evidence="17" id="KW-0966">Cell projection</keyword>
<evidence type="ECO:0000256" key="4">
    <source>
        <dbReference type="ARBA" id="ARBA00012513"/>
    </source>
</evidence>
<comment type="caution">
    <text evidence="21">Lacks conserved residue(s) required for the propagation of feature annotation.</text>
</comment>
<evidence type="ECO:0000256" key="18">
    <source>
        <dbReference type="ARBA" id="ARBA00023305"/>
    </source>
</evidence>
<dbReference type="InterPro" id="IPR001609">
    <property type="entry name" value="Myosin_head_motor_dom-like"/>
</dbReference>
<dbReference type="EC" id="2.7.11.1" evidence="4"/>
<reference evidence="26" key="1">
    <citation type="submission" date="2022-12" db="EMBL/GenBank/DDBJ databases">
        <title>Chromosome-level genome assembly of the bean flower thrips Megalurothrips usitatus.</title>
        <authorList>
            <person name="Ma L."/>
            <person name="Liu Q."/>
            <person name="Li H."/>
            <person name="Cai W."/>
        </authorList>
    </citation>
    <scope>NUCLEOTIDE SEQUENCE</scope>
    <source>
        <strain evidence="26">Cailab_2022a</strain>
    </source>
</reference>
<dbReference type="SUPFAM" id="SSF56112">
    <property type="entry name" value="Protein kinase-like (PK-like)"/>
    <property type="match status" value="1"/>
</dbReference>
<keyword evidence="9" id="KW-0677">Repeat</keyword>
<dbReference type="PROSITE" id="PS00108">
    <property type="entry name" value="PROTEIN_KINASE_ST"/>
    <property type="match status" value="1"/>
</dbReference>
<dbReference type="GO" id="GO:0000146">
    <property type="term" value="F:microfilament motor activity"/>
    <property type="evidence" value="ECO:0007669"/>
    <property type="project" value="TreeGrafter"/>
</dbReference>
<keyword evidence="7" id="KW-0716">Sensory transduction</keyword>
<protein>
    <recommendedName>
        <fullName evidence="4">non-specific serine/threonine protein kinase</fullName>
        <ecNumber evidence="4">2.7.11.1</ecNumber>
    </recommendedName>
</protein>
<dbReference type="FunFam" id="1.20.58.530:FF:000010">
    <property type="entry name" value="Myosin IIIA"/>
    <property type="match status" value="1"/>
</dbReference>
<feature type="compositionally biased region" description="Pro residues" evidence="23">
    <location>
        <begin position="1354"/>
        <end position="1367"/>
    </location>
</feature>
<dbReference type="GO" id="GO:0004674">
    <property type="term" value="F:protein serine/threonine kinase activity"/>
    <property type="evidence" value="ECO:0007669"/>
    <property type="project" value="UniProtKB-KW"/>
</dbReference>
<comment type="catalytic activity">
    <reaction evidence="20">
        <text>L-seryl-[protein] + ATP = O-phospho-L-seryl-[protein] + ADP + H(+)</text>
        <dbReference type="Rhea" id="RHEA:17989"/>
        <dbReference type="Rhea" id="RHEA-COMP:9863"/>
        <dbReference type="Rhea" id="RHEA-COMP:11604"/>
        <dbReference type="ChEBI" id="CHEBI:15378"/>
        <dbReference type="ChEBI" id="CHEBI:29999"/>
        <dbReference type="ChEBI" id="CHEBI:30616"/>
        <dbReference type="ChEBI" id="CHEBI:83421"/>
        <dbReference type="ChEBI" id="CHEBI:456216"/>
        <dbReference type="EC" id="2.7.11.1"/>
    </reaction>
</comment>
<dbReference type="InterPro" id="IPR008271">
    <property type="entry name" value="Ser/Thr_kinase_AS"/>
</dbReference>
<evidence type="ECO:0000256" key="9">
    <source>
        <dbReference type="ARBA" id="ARBA00022737"/>
    </source>
</evidence>
<keyword evidence="12 21" id="KW-0067">ATP-binding</keyword>
<keyword evidence="5" id="KW-0963">Cytoplasm</keyword>
<dbReference type="PRINTS" id="PR00193">
    <property type="entry name" value="MYOSINHEAVY"/>
</dbReference>
<feature type="binding site" evidence="22">
    <location>
        <position position="51"/>
    </location>
    <ligand>
        <name>ATP</name>
        <dbReference type="ChEBI" id="CHEBI:30616"/>
    </ligand>
</feature>
<evidence type="ECO:0000256" key="11">
    <source>
        <dbReference type="ARBA" id="ARBA00022777"/>
    </source>
</evidence>
<gene>
    <name evidence="26" type="ORF">ONE63_005792</name>
</gene>
<dbReference type="Gene3D" id="1.10.10.820">
    <property type="match status" value="1"/>
</dbReference>
<dbReference type="SMART" id="SM00015">
    <property type="entry name" value="IQ"/>
    <property type="match status" value="3"/>
</dbReference>
<evidence type="ECO:0000256" key="16">
    <source>
        <dbReference type="ARBA" id="ARBA00023212"/>
    </source>
</evidence>
<dbReference type="InterPro" id="IPR000719">
    <property type="entry name" value="Prot_kinase_dom"/>
</dbReference>
<evidence type="ECO:0000256" key="3">
    <source>
        <dbReference type="ARBA" id="ARBA00006998"/>
    </source>
</evidence>
<dbReference type="InterPro" id="IPR011009">
    <property type="entry name" value="Kinase-like_dom_sf"/>
</dbReference>
<dbReference type="GO" id="GO:0005524">
    <property type="term" value="F:ATP binding"/>
    <property type="evidence" value="ECO:0007669"/>
    <property type="project" value="UniProtKB-UniRule"/>
</dbReference>
<dbReference type="InterPro" id="IPR017441">
    <property type="entry name" value="Protein_kinase_ATP_BS"/>
</dbReference>
<feature type="domain" description="Protein kinase" evidence="24">
    <location>
        <begin position="22"/>
        <end position="289"/>
    </location>
</feature>
<dbReference type="SMART" id="SM00220">
    <property type="entry name" value="S_TKc"/>
    <property type="match status" value="1"/>
</dbReference>
<dbReference type="EMBL" id="JAPTSV010000002">
    <property type="protein sequence ID" value="KAJ1530956.1"/>
    <property type="molecule type" value="Genomic_DNA"/>
</dbReference>
<comment type="similarity">
    <text evidence="3">In the C-terminal section; belongs to the TRAFAC class myosin-kinesin ATPase superfamily. Myosin family.</text>
</comment>
<evidence type="ECO:0000256" key="14">
    <source>
        <dbReference type="ARBA" id="ARBA00023175"/>
    </source>
</evidence>
<comment type="catalytic activity">
    <reaction evidence="19">
        <text>L-threonyl-[protein] + ATP = O-phospho-L-threonyl-[protein] + ADP + H(+)</text>
        <dbReference type="Rhea" id="RHEA:46608"/>
        <dbReference type="Rhea" id="RHEA-COMP:11060"/>
        <dbReference type="Rhea" id="RHEA-COMP:11605"/>
        <dbReference type="ChEBI" id="CHEBI:15378"/>
        <dbReference type="ChEBI" id="CHEBI:30013"/>
        <dbReference type="ChEBI" id="CHEBI:30616"/>
        <dbReference type="ChEBI" id="CHEBI:61977"/>
        <dbReference type="ChEBI" id="CHEBI:456216"/>
        <dbReference type="EC" id="2.7.11.1"/>
    </reaction>
</comment>
<dbReference type="CDD" id="cd23767">
    <property type="entry name" value="IQCD"/>
    <property type="match status" value="1"/>
</dbReference>
<feature type="region of interest" description="Disordered" evidence="23">
    <location>
        <begin position="305"/>
        <end position="345"/>
    </location>
</feature>
<keyword evidence="16" id="KW-0206">Cytoskeleton</keyword>
<dbReference type="PROSITE" id="PS50096">
    <property type="entry name" value="IQ"/>
    <property type="match status" value="3"/>
</dbReference>
<evidence type="ECO:0000256" key="7">
    <source>
        <dbReference type="ARBA" id="ARBA00022606"/>
    </source>
</evidence>
<dbReference type="Gene3D" id="1.20.120.720">
    <property type="entry name" value="Myosin VI head, motor domain, U50 subdomain"/>
    <property type="match status" value="1"/>
</dbReference>
<evidence type="ECO:0000256" key="22">
    <source>
        <dbReference type="PROSITE-ProRule" id="PRU10141"/>
    </source>
</evidence>
<dbReference type="Pfam" id="PF00612">
    <property type="entry name" value="IQ"/>
    <property type="match status" value="3"/>
</dbReference>
<evidence type="ECO:0000313" key="27">
    <source>
        <dbReference type="Proteomes" id="UP001075354"/>
    </source>
</evidence>
<keyword evidence="11" id="KW-0418">Kinase</keyword>
<dbReference type="InterPro" id="IPR036083">
    <property type="entry name" value="MYSc_Myo3"/>
</dbReference>
<feature type="compositionally biased region" description="Gly residues" evidence="23">
    <location>
        <begin position="1404"/>
        <end position="1419"/>
    </location>
</feature>
<feature type="compositionally biased region" description="Low complexity" evidence="23">
    <location>
        <begin position="1113"/>
        <end position="1133"/>
    </location>
</feature>
<evidence type="ECO:0000256" key="21">
    <source>
        <dbReference type="PROSITE-ProRule" id="PRU00782"/>
    </source>
</evidence>
<dbReference type="Gene3D" id="1.20.5.4820">
    <property type="match status" value="1"/>
</dbReference>
<feature type="region of interest" description="Disordered" evidence="23">
    <location>
        <begin position="1106"/>
        <end position="1147"/>
    </location>
</feature>
<dbReference type="SMART" id="SM00242">
    <property type="entry name" value="MYSc"/>
    <property type="match status" value="1"/>
</dbReference>
<feature type="compositionally biased region" description="Basic and acidic residues" evidence="23">
    <location>
        <begin position="1374"/>
        <end position="1384"/>
    </location>
</feature>
<evidence type="ECO:0000256" key="13">
    <source>
        <dbReference type="ARBA" id="ARBA00023123"/>
    </source>
</evidence>
<evidence type="ECO:0000256" key="20">
    <source>
        <dbReference type="ARBA" id="ARBA00048679"/>
    </source>
</evidence>
<evidence type="ECO:0000256" key="12">
    <source>
        <dbReference type="ARBA" id="ARBA00022840"/>
    </source>
</evidence>
<dbReference type="CDD" id="cd01379">
    <property type="entry name" value="MYSc_Myo3"/>
    <property type="match status" value="1"/>
</dbReference>
<comment type="caution">
    <text evidence="26">The sequence shown here is derived from an EMBL/GenBank/DDBJ whole genome shotgun (WGS) entry which is preliminary data.</text>
</comment>
<dbReference type="GO" id="GO:0007601">
    <property type="term" value="P:visual perception"/>
    <property type="evidence" value="ECO:0007669"/>
    <property type="project" value="UniProtKB-KW"/>
</dbReference>
<keyword evidence="18" id="KW-0844">Vision</keyword>
<sequence>MTYRGLSQRVHFDSLPSPVDRFALKELIGEGTYGDVYNAKDNLTGERVAVKILENVADNLEEIEEEYRVLRELSGHPNLPAFRGLYLLRAACREDDQLWFVMELCTGGSVTDLVQGLKQRGARLSDDQIGYILRETTEALVYLHANHCMHRDVKGHNILLTEDAQVKLVDFGVSSHLQATLGRRNTSVGTPYWMAPEVIACEQQLDSSYDCRCDVWSVGITAIELAEGEPPLSDLHPMRALFQIPRNPPPHLAQPEQHGAELVDFVRQCLVKDMEQRPFSRHLLRHPLLQRAAVQAQRVRLELRREINGDGRSPRERARQRQRAPQVTTKHGQLKQDRRSKPQPMFRDDLAALDNLTEASIVEQLQRRFEQGQIYTYIGDILLAVNPFASLGLYSEHEQARYRGRARSDNPPHIFAVADAAYQSLLHQTHNQAIVISGESGAGKTVSANLLLKQLVYLGKAPNRNLEKRILQVNPVMEAFGNAQTGINANSSRFGKYLDVAMTRSGRVTGARISVYLLEQSRVVQQAEGERNFHVFYYLYDGLEREGRLHDFHLDADLRAHHAFLAGERTDPATKQANVERFYQLKAAFGLLGFRADEVDSVYRVLAAILHIGDLEFADQLPANSGAGDPGTRLLDVAPLHRVSQLLGVDAAELVTALTSTSVVTRGETITRCNSKQEASAARHALAKGLYGRLFDWMVNQINTLLAFTKAGEEPLSIGLLDIFGFENFPRNSFEQLCINIANEQIQYYFNQHIFTWEQQEYMAEGVPVDLVDFSDNRPVLDMLLSRPLGLLALLDEESRFPRASDRTLVDKFHCNMKSRFYVRPKGNALCFAVCHYAGRVVYQAEGFLEKNRNFLPPEVIQVVRRSSIPAVRFLFQCPITRTGNLYAAATPSPEPSTPPERFSSVGLASQSRAQQTVSTYFRFSLMDLLQKMVSGSPQFVRCIKPSDERPQPAPLAAQPPQGGRGGAVFDAEKVLRQLRYTGVLETIRIRQHGFSHRLSFAEFLKRDNVPATRESCRLLLVRLHMDGWALGKTKVFLKYYHVEYLAKMYEEQVRQVVLVQACVRGWVTRVRYRRALDLREVQRQSALTLQRYVRGWIERRRAHELKAPAPHAQPGQARAQASRAQRQRQPAALVSQPKKGGKQAGAAAWLKARLRRRGNDKENQPLDPHQAAVLIQSHFRGYTARRRWRRDQEGDPRTRDRERGHWLPALLRAPQMPTPDAVVRSNAELAAFSQKVHAANQEAHRYLRRHKPSGGGKAAGSAAYYEALQDQVSRKNADNLQPEAPRRARARGQPRQGRFKQSGGGSTPGSAATPPQAAQSIHPPDVHRVLRDTTPTSNPAPPASASPTSPAMAPSPAPAAAPPPSRSPSGSNEDLRGPYDFRRLLRPTDYLPTESLRKRKGVRGGSCGPCGGQCGPFGLGRRSPPSPSDSPVKRRPLTGAAAAH</sequence>
<dbReference type="CDD" id="cd06608">
    <property type="entry name" value="STKc_myosinIII_N_like"/>
    <property type="match status" value="1"/>
</dbReference>
<dbReference type="PANTHER" id="PTHR46256:SF3">
    <property type="entry name" value="MYOSIN MOTOR DOMAIN-CONTAINING PROTEIN"/>
    <property type="match status" value="1"/>
</dbReference>
<evidence type="ECO:0000256" key="5">
    <source>
        <dbReference type="ARBA" id="ARBA00022490"/>
    </source>
</evidence>
<keyword evidence="10 21" id="KW-0547">Nucleotide-binding</keyword>
<dbReference type="SUPFAM" id="SSF52540">
    <property type="entry name" value="P-loop containing nucleoside triphosphate hydrolases"/>
    <property type="match status" value="1"/>
</dbReference>
<dbReference type="Pfam" id="PF00063">
    <property type="entry name" value="Myosin_head"/>
    <property type="match status" value="1"/>
</dbReference>
<feature type="binding site" evidence="21">
    <location>
        <begin position="438"/>
        <end position="445"/>
    </location>
    <ligand>
        <name>ATP</name>
        <dbReference type="ChEBI" id="CHEBI:30616"/>
    </ligand>
</feature>
<dbReference type="GO" id="GO:0005737">
    <property type="term" value="C:cytoplasm"/>
    <property type="evidence" value="ECO:0007669"/>
    <property type="project" value="UniProtKB-ARBA"/>
</dbReference>
<feature type="region of interest" description="Disordered" evidence="23">
    <location>
        <begin position="1275"/>
        <end position="1445"/>
    </location>
</feature>
<dbReference type="InterPro" id="IPR027417">
    <property type="entry name" value="P-loop_NTPase"/>
</dbReference>
<keyword evidence="27" id="KW-1185">Reference proteome</keyword>
<feature type="domain" description="Myosin motor" evidence="25">
    <location>
        <begin position="345"/>
        <end position="1054"/>
    </location>
</feature>